<reference evidence="2" key="1">
    <citation type="submission" date="2017-01" db="EMBL/GenBank/DDBJ databases">
        <authorList>
            <person name="Wang Y."/>
            <person name="White M."/>
            <person name="Kvist S."/>
            <person name="Moncalvo J.-M."/>
        </authorList>
    </citation>
    <scope>NUCLEOTIDE SEQUENCE [LARGE SCALE GENOMIC DNA]</scope>
    <source>
        <strain evidence="2">ID-206-W2</strain>
    </source>
</reference>
<sequence>MLAINSESVSPLFTTEKIGHKRLRASDLLKEFDYINRLIKSSVSRKRSSSLRKKECFKEKFSGIEAEFCRNRIRRDNIKLEWGFGIEGSHKF</sequence>
<evidence type="ECO:0000313" key="1">
    <source>
        <dbReference type="EMBL" id="OMJ29169.1"/>
    </source>
</evidence>
<dbReference type="EMBL" id="LSSM01000357">
    <property type="protein sequence ID" value="OMJ29169.1"/>
    <property type="molecule type" value="Genomic_DNA"/>
</dbReference>
<organism evidence="1 2">
    <name type="scientific">Smittium culicis</name>
    <dbReference type="NCBI Taxonomy" id="133412"/>
    <lineage>
        <taxon>Eukaryota</taxon>
        <taxon>Fungi</taxon>
        <taxon>Fungi incertae sedis</taxon>
        <taxon>Zoopagomycota</taxon>
        <taxon>Kickxellomycotina</taxon>
        <taxon>Harpellomycetes</taxon>
        <taxon>Harpellales</taxon>
        <taxon>Legeriomycetaceae</taxon>
        <taxon>Smittium</taxon>
    </lineage>
</organism>
<dbReference type="Proteomes" id="UP000187429">
    <property type="component" value="Unassembled WGS sequence"/>
</dbReference>
<dbReference type="AlphaFoldDB" id="A0A1R1YQJ4"/>
<comment type="caution">
    <text evidence="1">The sequence shown here is derived from an EMBL/GenBank/DDBJ whole genome shotgun (WGS) entry which is preliminary data.</text>
</comment>
<accession>A0A1R1YQJ4</accession>
<name>A0A1R1YQJ4_9FUNG</name>
<protein>
    <submittedName>
        <fullName evidence="1">Uncharacterized protein</fullName>
    </submittedName>
</protein>
<keyword evidence="2" id="KW-1185">Reference proteome</keyword>
<evidence type="ECO:0000313" key="2">
    <source>
        <dbReference type="Proteomes" id="UP000187429"/>
    </source>
</evidence>
<proteinExistence type="predicted"/>
<gene>
    <name evidence="1" type="ORF">AYI69_g1328</name>
</gene>